<dbReference type="Gene3D" id="2.40.70.10">
    <property type="entry name" value="Acid Proteases"/>
    <property type="match status" value="1"/>
</dbReference>
<dbReference type="Pfam" id="PF13975">
    <property type="entry name" value="gag-asp_proteas"/>
    <property type="match status" value="1"/>
</dbReference>
<accession>W9VZW0</accession>
<dbReference type="Proteomes" id="UP000019460">
    <property type="component" value="Unassembled WGS sequence"/>
</dbReference>
<protein>
    <submittedName>
        <fullName evidence="1">Putative aspartyl protease</fullName>
    </submittedName>
</protein>
<dbReference type="InterPro" id="IPR034122">
    <property type="entry name" value="Retropepsin-like_bacterial"/>
</dbReference>
<gene>
    <name evidence="1" type="ORF">D779_0759</name>
</gene>
<evidence type="ECO:0000313" key="1">
    <source>
        <dbReference type="EMBL" id="EXJ15895.1"/>
    </source>
</evidence>
<comment type="caution">
    <text evidence="1">The sequence shown here is derived from an EMBL/GenBank/DDBJ whole genome shotgun (WGS) entry which is preliminary data.</text>
</comment>
<reference evidence="1 2" key="1">
    <citation type="submission" date="2012-11" db="EMBL/GenBank/DDBJ databases">
        <title>Genome assembly of Thiorhodococcus sp. AK35.</title>
        <authorList>
            <person name="Nupur N."/>
            <person name="Khatri I."/>
            <person name="Subramanian S."/>
            <person name="Pinnaka A."/>
        </authorList>
    </citation>
    <scope>NUCLEOTIDE SEQUENCE [LARGE SCALE GENOMIC DNA]</scope>
    <source>
        <strain evidence="1 2">AK35</strain>
    </source>
</reference>
<dbReference type="GO" id="GO:0006508">
    <property type="term" value="P:proteolysis"/>
    <property type="evidence" value="ECO:0007669"/>
    <property type="project" value="UniProtKB-KW"/>
</dbReference>
<dbReference type="PROSITE" id="PS00141">
    <property type="entry name" value="ASP_PROTEASE"/>
    <property type="match status" value="1"/>
</dbReference>
<dbReference type="STRING" id="1249627.D779_0759"/>
<keyword evidence="1" id="KW-0378">Hydrolase</keyword>
<dbReference type="SUPFAM" id="SSF50630">
    <property type="entry name" value="Acid proteases"/>
    <property type="match status" value="1"/>
</dbReference>
<proteinExistence type="predicted"/>
<keyword evidence="2" id="KW-1185">Reference proteome</keyword>
<dbReference type="GO" id="GO:0004190">
    <property type="term" value="F:aspartic-type endopeptidase activity"/>
    <property type="evidence" value="ECO:0007669"/>
    <property type="project" value="InterPro"/>
</dbReference>
<organism evidence="1 2">
    <name type="scientific">Imhoffiella purpurea</name>
    <dbReference type="NCBI Taxonomy" id="1249627"/>
    <lineage>
        <taxon>Bacteria</taxon>
        <taxon>Pseudomonadati</taxon>
        <taxon>Pseudomonadota</taxon>
        <taxon>Gammaproteobacteria</taxon>
        <taxon>Chromatiales</taxon>
        <taxon>Chromatiaceae</taxon>
        <taxon>Imhoffiella</taxon>
    </lineage>
</organism>
<sequence length="162" mass="17531">MLLGAWAVGLALLFGFFDRVIDRQVNPNSDPVATLGPDGAQQVVLRRNRSGQYVASGRIEGHPVRFLVDTGATNVALPLDLARKLQLPLRPGGNSMTANGMVRTWSTSLDRLELGGLVGRDVRASVLPNMPGDSVLLGMSFLRHLELVQRGDTLTLRRHASP</sequence>
<dbReference type="RefSeq" id="WP_232424091.1">
    <property type="nucleotide sequence ID" value="NZ_AONC01000018.1"/>
</dbReference>
<dbReference type="InterPro" id="IPR021109">
    <property type="entry name" value="Peptidase_aspartic_dom_sf"/>
</dbReference>
<dbReference type="InterPro" id="IPR011969">
    <property type="entry name" value="Clan_AA_Asp_peptidase_C"/>
</dbReference>
<dbReference type="NCBIfam" id="TIGR02281">
    <property type="entry name" value="clan_AA_DTGA"/>
    <property type="match status" value="1"/>
</dbReference>
<dbReference type="AlphaFoldDB" id="W9VZW0"/>
<evidence type="ECO:0000313" key="2">
    <source>
        <dbReference type="Proteomes" id="UP000019460"/>
    </source>
</evidence>
<dbReference type="InterPro" id="IPR001969">
    <property type="entry name" value="Aspartic_peptidase_AS"/>
</dbReference>
<dbReference type="eggNOG" id="COG3577">
    <property type="taxonomic scope" value="Bacteria"/>
</dbReference>
<name>W9VZW0_9GAMM</name>
<dbReference type="EMBL" id="AONC01000018">
    <property type="protein sequence ID" value="EXJ15895.1"/>
    <property type="molecule type" value="Genomic_DNA"/>
</dbReference>
<dbReference type="CDD" id="cd05483">
    <property type="entry name" value="retropepsin_like_bacteria"/>
    <property type="match status" value="1"/>
</dbReference>
<keyword evidence="1" id="KW-0645">Protease</keyword>
<dbReference type="PATRIC" id="fig|1249627.3.peg.1333"/>